<evidence type="ECO:0000313" key="2">
    <source>
        <dbReference type="Proteomes" id="UP000278222"/>
    </source>
</evidence>
<evidence type="ECO:0008006" key="3">
    <source>
        <dbReference type="Google" id="ProtNLM"/>
    </source>
</evidence>
<dbReference type="InterPro" id="IPR016181">
    <property type="entry name" value="Acyl_CoA_acyltransferase"/>
</dbReference>
<sequence>MTIEMVPVEGKAMMERFIRLPYRLNRGDPAWVPPLLMERREALSARHNPFFAHAEVQFWIARRDGRDVGRISAQIDRRIAAQDGHRVGHFGLVAGEDDPAVFAALMRTAEDWLRQRGIGRVLGPFNLSINEEAGLLVDGFDTPPMLLMGHDPRHVAGHLEQQGYAKAKDLLAYIYDCRRPLPAALTSRLLRPLPANMRLRQVDMRRFDQEVRTLADIFNDAWSDNWGFLPLGEAEAAHLGKSMRPLVDRRLIWFAEIDGEAAGFIVGLPNLNAAIADLDGRLLPLGWARLLWRLKVRNPTSARVPLMGVRRRYVQGMLGGLMPFLLIAELRREGMALGYRQIELSWILEDNQPMRRINAALGGDAYKTYRIYGKDLA</sequence>
<dbReference type="InterPro" id="IPR039968">
    <property type="entry name" value="BcerS-like"/>
</dbReference>
<dbReference type="SUPFAM" id="SSF55729">
    <property type="entry name" value="Acyl-CoA N-acyltransferases (Nat)"/>
    <property type="match status" value="1"/>
</dbReference>
<keyword evidence="2" id="KW-1185">Reference proteome</keyword>
<accession>A0A3N1M9H2</accession>
<name>A0A3N1M9H2_9PROT</name>
<proteinExistence type="predicted"/>
<dbReference type="AlphaFoldDB" id="A0A3N1M9H2"/>
<dbReference type="OrthoDB" id="9806005at2"/>
<organism evidence="1 2">
    <name type="scientific">Stella humosa</name>
    <dbReference type="NCBI Taxonomy" id="94"/>
    <lineage>
        <taxon>Bacteria</taxon>
        <taxon>Pseudomonadati</taxon>
        <taxon>Pseudomonadota</taxon>
        <taxon>Alphaproteobacteria</taxon>
        <taxon>Rhodospirillales</taxon>
        <taxon>Stellaceae</taxon>
        <taxon>Stella</taxon>
    </lineage>
</organism>
<dbReference type="Proteomes" id="UP000278222">
    <property type="component" value="Unassembled WGS sequence"/>
</dbReference>
<dbReference type="PANTHER" id="PTHR41368:SF1">
    <property type="entry name" value="PROTEIN YGHO"/>
    <property type="match status" value="1"/>
</dbReference>
<dbReference type="RefSeq" id="WP_123689626.1">
    <property type="nucleotide sequence ID" value="NZ_AP019700.1"/>
</dbReference>
<gene>
    <name evidence="1" type="ORF">EDC65_2129</name>
</gene>
<comment type="caution">
    <text evidence="1">The sequence shown here is derived from an EMBL/GenBank/DDBJ whole genome shotgun (WGS) entry which is preliminary data.</text>
</comment>
<dbReference type="Gene3D" id="3.40.630.30">
    <property type="match status" value="1"/>
</dbReference>
<dbReference type="PANTHER" id="PTHR41368">
    <property type="entry name" value="PROTEIN YGHO"/>
    <property type="match status" value="1"/>
</dbReference>
<evidence type="ECO:0000313" key="1">
    <source>
        <dbReference type="EMBL" id="ROQ00333.1"/>
    </source>
</evidence>
<protein>
    <recommendedName>
        <fullName evidence="3">N-acetyltransferase domain-containing protein</fullName>
    </recommendedName>
</protein>
<reference evidence="1 2" key="1">
    <citation type="submission" date="2018-11" db="EMBL/GenBank/DDBJ databases">
        <title>Genomic Encyclopedia of Type Strains, Phase IV (KMG-IV): sequencing the most valuable type-strain genomes for metagenomic binning, comparative biology and taxonomic classification.</title>
        <authorList>
            <person name="Goeker M."/>
        </authorList>
    </citation>
    <scope>NUCLEOTIDE SEQUENCE [LARGE SCALE GENOMIC DNA]</scope>
    <source>
        <strain evidence="1 2">DSM 5900</strain>
    </source>
</reference>
<dbReference type="EMBL" id="RJKX01000013">
    <property type="protein sequence ID" value="ROQ00333.1"/>
    <property type="molecule type" value="Genomic_DNA"/>
</dbReference>